<feature type="compositionally biased region" description="Basic and acidic residues" evidence="1">
    <location>
        <begin position="53"/>
        <end position="65"/>
    </location>
</feature>
<dbReference type="Proteomes" id="UP000625711">
    <property type="component" value="Unassembled WGS sequence"/>
</dbReference>
<dbReference type="AlphaFoldDB" id="A0A834IEE5"/>
<sequence length="84" mass="9049">MATLGQSVWVLIGATRTKPSAKPCGPETARHQRSPAVASVSSSRSVKFGRASRQHEASERRHRNDGGGIRGLRALFTDLLTLLP</sequence>
<dbReference type="EMBL" id="JAACXV010000687">
    <property type="protein sequence ID" value="KAF7277582.1"/>
    <property type="molecule type" value="Genomic_DNA"/>
</dbReference>
<keyword evidence="3" id="KW-1185">Reference proteome</keyword>
<evidence type="ECO:0000313" key="3">
    <source>
        <dbReference type="Proteomes" id="UP000625711"/>
    </source>
</evidence>
<gene>
    <name evidence="2" type="ORF">GWI33_006369</name>
</gene>
<organism evidence="2 3">
    <name type="scientific">Rhynchophorus ferrugineus</name>
    <name type="common">Red palm weevil</name>
    <name type="synonym">Curculio ferrugineus</name>
    <dbReference type="NCBI Taxonomy" id="354439"/>
    <lineage>
        <taxon>Eukaryota</taxon>
        <taxon>Metazoa</taxon>
        <taxon>Ecdysozoa</taxon>
        <taxon>Arthropoda</taxon>
        <taxon>Hexapoda</taxon>
        <taxon>Insecta</taxon>
        <taxon>Pterygota</taxon>
        <taxon>Neoptera</taxon>
        <taxon>Endopterygota</taxon>
        <taxon>Coleoptera</taxon>
        <taxon>Polyphaga</taxon>
        <taxon>Cucujiformia</taxon>
        <taxon>Curculionidae</taxon>
        <taxon>Dryophthorinae</taxon>
        <taxon>Rhynchophorus</taxon>
    </lineage>
</organism>
<comment type="caution">
    <text evidence="2">The sequence shown here is derived from an EMBL/GenBank/DDBJ whole genome shotgun (WGS) entry which is preliminary data.</text>
</comment>
<name>A0A834IEE5_RHYFE</name>
<evidence type="ECO:0000313" key="2">
    <source>
        <dbReference type="EMBL" id="KAF7277582.1"/>
    </source>
</evidence>
<reference evidence="2" key="1">
    <citation type="submission" date="2020-08" db="EMBL/GenBank/DDBJ databases">
        <title>Genome sequencing and assembly of the red palm weevil Rhynchophorus ferrugineus.</title>
        <authorList>
            <person name="Dias G.B."/>
            <person name="Bergman C.M."/>
            <person name="Manee M."/>
        </authorList>
    </citation>
    <scope>NUCLEOTIDE SEQUENCE</scope>
    <source>
        <strain evidence="2">AA-2017</strain>
        <tissue evidence="2">Whole larva</tissue>
    </source>
</reference>
<feature type="compositionally biased region" description="Low complexity" evidence="1">
    <location>
        <begin position="34"/>
        <end position="46"/>
    </location>
</feature>
<accession>A0A834IEE5</accession>
<feature type="region of interest" description="Disordered" evidence="1">
    <location>
        <begin position="15"/>
        <end position="69"/>
    </location>
</feature>
<evidence type="ECO:0000256" key="1">
    <source>
        <dbReference type="SAM" id="MobiDB-lite"/>
    </source>
</evidence>
<proteinExistence type="predicted"/>
<protein>
    <submittedName>
        <fullName evidence="2">Uncharacterized protein</fullName>
    </submittedName>
</protein>